<proteinExistence type="predicted"/>
<evidence type="ECO:0000313" key="5">
    <source>
        <dbReference type="Proteomes" id="UP000694554"/>
    </source>
</evidence>
<name>A0A8C9BTB3_PHOSS</name>
<dbReference type="SUPFAM" id="SSF52540">
    <property type="entry name" value="P-loop containing nucleoside triphosphate hydrolases"/>
    <property type="match status" value="1"/>
</dbReference>
<evidence type="ECO:0000256" key="2">
    <source>
        <dbReference type="ARBA" id="ARBA00022737"/>
    </source>
</evidence>
<dbReference type="InterPro" id="IPR027417">
    <property type="entry name" value="P-loop_NTPase"/>
</dbReference>
<dbReference type="Proteomes" id="UP000694554">
    <property type="component" value="Chromosome 3"/>
</dbReference>
<keyword evidence="2" id="KW-0677">Repeat</keyword>
<dbReference type="PANTHER" id="PTHR19229">
    <property type="entry name" value="ATP-BINDING CASSETTE TRANSPORTER SUBFAMILY A ABCA"/>
    <property type="match status" value="1"/>
</dbReference>
<evidence type="ECO:0000313" key="4">
    <source>
        <dbReference type="Ensembl" id="ENSPSNP00000012006.1"/>
    </source>
</evidence>
<accession>A0A8C9BTB3</accession>
<sequence length="165" mass="18036">MAAIRPHLGVCPQYSVLFDMLTVDEHVWFYGWLKGLSAAAVGPEQDRLMQDVGLVPKRHAQTRHLSGEEPLGGIQWKLSVAIAFVGGSQVVILDEPTAGVDPASCRGIRELLLKYHDDRTLILSTHHLDEAELLGDRVAVVAGGRLCCCGSPLFLWCLTPDPRLS</sequence>
<keyword evidence="5" id="KW-1185">Reference proteome</keyword>
<dbReference type="Ensembl" id="ENSPSNT00000013590.1">
    <property type="protein sequence ID" value="ENSPSNP00000012006.1"/>
    <property type="gene ID" value="ENSPSNG00000008793.1"/>
</dbReference>
<dbReference type="Pfam" id="PF00005">
    <property type="entry name" value="ABC_tran"/>
    <property type="match status" value="1"/>
</dbReference>
<evidence type="ECO:0000256" key="1">
    <source>
        <dbReference type="ARBA" id="ARBA00022448"/>
    </source>
</evidence>
<reference evidence="4" key="3">
    <citation type="submission" date="2025-09" db="UniProtKB">
        <authorList>
            <consortium name="Ensembl"/>
        </authorList>
    </citation>
    <scope>IDENTIFICATION</scope>
</reference>
<dbReference type="GO" id="GO:0016887">
    <property type="term" value="F:ATP hydrolysis activity"/>
    <property type="evidence" value="ECO:0007669"/>
    <property type="project" value="InterPro"/>
</dbReference>
<dbReference type="GO" id="GO:0005524">
    <property type="term" value="F:ATP binding"/>
    <property type="evidence" value="ECO:0007669"/>
    <property type="project" value="InterPro"/>
</dbReference>
<protein>
    <recommendedName>
        <fullName evidence="3">ABC transporter domain-containing protein</fullName>
    </recommendedName>
</protein>
<dbReference type="GO" id="GO:0140359">
    <property type="term" value="F:ABC-type transporter activity"/>
    <property type="evidence" value="ECO:0007669"/>
    <property type="project" value="InterPro"/>
</dbReference>
<dbReference type="GeneTree" id="ENSGT00940000161439"/>
<dbReference type="GO" id="GO:0016020">
    <property type="term" value="C:membrane"/>
    <property type="evidence" value="ECO:0007669"/>
    <property type="project" value="InterPro"/>
</dbReference>
<dbReference type="AlphaFoldDB" id="A0A8C9BTB3"/>
<dbReference type="Gene3D" id="3.40.50.300">
    <property type="entry name" value="P-loop containing nucleotide triphosphate hydrolases"/>
    <property type="match status" value="1"/>
</dbReference>
<reference evidence="4" key="1">
    <citation type="submission" date="2019-08" db="EMBL/GenBank/DDBJ databases">
        <title>Phocoena sinus (Vaquita) genome, mPhoSin1, primary haplotype.</title>
        <authorList>
            <person name="Morin P."/>
            <person name="Mountcastle J."/>
            <person name="Fungtammasan C."/>
            <person name="Rhie A."/>
            <person name="Rojas-Bracho L."/>
            <person name="Smith C.R."/>
            <person name="Taylor B.L."/>
            <person name="Gulland F.M.D."/>
            <person name="Musser W."/>
            <person name="Houck M."/>
            <person name="Haase B."/>
            <person name="Paez S."/>
            <person name="Howe K."/>
            <person name="Torrance J."/>
            <person name="Formenti G."/>
            <person name="Phillippy A."/>
            <person name="Ryder O."/>
            <person name="Jarvis E.D."/>
            <person name="Fedrigo O."/>
        </authorList>
    </citation>
    <scope>NUCLEOTIDE SEQUENCE [LARGE SCALE GENOMIC DNA]</scope>
</reference>
<reference evidence="4" key="2">
    <citation type="submission" date="2025-08" db="UniProtKB">
        <authorList>
            <consortium name="Ensembl"/>
        </authorList>
    </citation>
    <scope>IDENTIFICATION</scope>
</reference>
<organism evidence="4 5">
    <name type="scientific">Phocoena sinus</name>
    <name type="common">Vaquita</name>
    <dbReference type="NCBI Taxonomy" id="42100"/>
    <lineage>
        <taxon>Eukaryota</taxon>
        <taxon>Metazoa</taxon>
        <taxon>Chordata</taxon>
        <taxon>Craniata</taxon>
        <taxon>Vertebrata</taxon>
        <taxon>Euteleostomi</taxon>
        <taxon>Mammalia</taxon>
        <taxon>Eutheria</taxon>
        <taxon>Laurasiatheria</taxon>
        <taxon>Artiodactyla</taxon>
        <taxon>Whippomorpha</taxon>
        <taxon>Cetacea</taxon>
        <taxon>Odontoceti</taxon>
        <taxon>Phocoenidae</taxon>
        <taxon>Phocoena</taxon>
    </lineage>
</organism>
<dbReference type="InterPro" id="IPR003439">
    <property type="entry name" value="ABC_transporter-like_ATP-bd"/>
</dbReference>
<evidence type="ECO:0000259" key="3">
    <source>
        <dbReference type="Pfam" id="PF00005"/>
    </source>
</evidence>
<dbReference type="GO" id="GO:0005319">
    <property type="term" value="F:lipid transporter activity"/>
    <property type="evidence" value="ECO:0007669"/>
    <property type="project" value="TreeGrafter"/>
</dbReference>
<dbReference type="InterPro" id="IPR026082">
    <property type="entry name" value="ABCA"/>
</dbReference>
<feature type="domain" description="ABC transporter" evidence="3">
    <location>
        <begin position="3"/>
        <end position="98"/>
    </location>
</feature>
<keyword evidence="1" id="KW-0813">Transport</keyword>
<dbReference type="PANTHER" id="PTHR19229:SF36">
    <property type="entry name" value="ATP-BINDING CASSETTE SUB-FAMILY A MEMBER 2"/>
    <property type="match status" value="1"/>
</dbReference>